<reference evidence="1 2" key="1">
    <citation type="submission" date="2016-03" db="EMBL/GenBank/DDBJ databases">
        <title>Whole genome sequencing of Grifola frondosa 9006-11.</title>
        <authorList>
            <person name="Min B."/>
            <person name="Park H."/>
            <person name="Kim J.-G."/>
            <person name="Cho H."/>
            <person name="Oh Y.-L."/>
            <person name="Kong W.-S."/>
            <person name="Choi I.-G."/>
        </authorList>
    </citation>
    <scope>NUCLEOTIDE SEQUENCE [LARGE SCALE GENOMIC DNA]</scope>
    <source>
        <strain evidence="1 2">9006-11</strain>
    </source>
</reference>
<evidence type="ECO:0000313" key="1">
    <source>
        <dbReference type="EMBL" id="OBZ79962.1"/>
    </source>
</evidence>
<dbReference type="STRING" id="5627.A0A1C7MSX2"/>
<gene>
    <name evidence="1" type="ORF">A0H81_00147</name>
</gene>
<accession>A0A1C7MSX2</accession>
<keyword evidence="2" id="KW-1185">Reference proteome</keyword>
<dbReference type="OrthoDB" id="5600085at2759"/>
<dbReference type="EMBL" id="LUGG01000001">
    <property type="protein sequence ID" value="OBZ79962.1"/>
    <property type="molecule type" value="Genomic_DNA"/>
</dbReference>
<proteinExistence type="predicted"/>
<comment type="caution">
    <text evidence="1">The sequence shown here is derived from an EMBL/GenBank/DDBJ whole genome shotgun (WGS) entry which is preliminary data.</text>
</comment>
<protein>
    <submittedName>
        <fullName evidence="1">Uncharacterized protein</fullName>
    </submittedName>
</protein>
<evidence type="ECO:0000313" key="2">
    <source>
        <dbReference type="Proteomes" id="UP000092993"/>
    </source>
</evidence>
<sequence>MLPAKGPDLPPIRLPILSPSFAPPTFPTIPSISVITSLAGSSCSCGLQCACPGCVEHRGQQHASKDFNDCADGCGTCVDHTGGVELPSGLPAPSFIDAFFARAATLPMPPPSRTASLDPTNVTVYPPQLFSGEAKEREERGAAFGLVAVPRLVCNCKGGCGCPEGQCACGDACAGCCDDKSGPVESPSIIEGTAATRDDVDALSVPRGGTIPVVANCCGGR</sequence>
<organism evidence="1 2">
    <name type="scientific">Grifola frondosa</name>
    <name type="common">Maitake</name>
    <name type="synonym">Polyporus frondosus</name>
    <dbReference type="NCBI Taxonomy" id="5627"/>
    <lineage>
        <taxon>Eukaryota</taxon>
        <taxon>Fungi</taxon>
        <taxon>Dikarya</taxon>
        <taxon>Basidiomycota</taxon>
        <taxon>Agaricomycotina</taxon>
        <taxon>Agaricomycetes</taxon>
        <taxon>Polyporales</taxon>
        <taxon>Grifolaceae</taxon>
        <taxon>Grifola</taxon>
    </lineage>
</organism>
<dbReference type="AlphaFoldDB" id="A0A1C7MSX2"/>
<name>A0A1C7MSX2_GRIFR</name>
<dbReference type="Proteomes" id="UP000092993">
    <property type="component" value="Unassembled WGS sequence"/>
</dbReference>